<dbReference type="InParanoid" id="M0D0R1"/>
<reference evidence="1 2" key="1">
    <citation type="journal article" date="2014" name="PLoS Genet.">
        <title>Phylogenetically driven sequencing of extremely halophilic archaea reveals strategies for static and dynamic osmo-response.</title>
        <authorList>
            <person name="Becker E.A."/>
            <person name="Seitzer P.M."/>
            <person name="Tritt A."/>
            <person name="Larsen D."/>
            <person name="Krusor M."/>
            <person name="Yao A.I."/>
            <person name="Wu D."/>
            <person name="Madern D."/>
            <person name="Eisen J.A."/>
            <person name="Darling A.E."/>
            <person name="Facciotti M.T."/>
        </authorList>
    </citation>
    <scope>NUCLEOTIDE SEQUENCE [LARGE SCALE GENOMIC DNA]</scope>
    <source>
        <strain evidence="1 2">JCM 14848</strain>
    </source>
</reference>
<dbReference type="Pfam" id="PF06133">
    <property type="entry name" value="Com_YlbF"/>
    <property type="match status" value="1"/>
</dbReference>
<dbReference type="eggNOG" id="arCOG04404">
    <property type="taxonomic scope" value="Archaea"/>
</dbReference>
<comment type="caution">
    <text evidence="1">The sequence shown here is derived from an EMBL/GenBank/DDBJ whole genome shotgun (WGS) entry which is preliminary data.</text>
</comment>
<dbReference type="Proteomes" id="UP000011513">
    <property type="component" value="Unassembled WGS sequence"/>
</dbReference>
<organism evidence="1 2">
    <name type="scientific">Halogeometricum pallidum JCM 14848</name>
    <dbReference type="NCBI Taxonomy" id="1227487"/>
    <lineage>
        <taxon>Archaea</taxon>
        <taxon>Methanobacteriati</taxon>
        <taxon>Methanobacteriota</taxon>
        <taxon>Stenosarchaea group</taxon>
        <taxon>Halobacteria</taxon>
        <taxon>Halobacteriales</taxon>
        <taxon>Haloferacaceae</taxon>
        <taxon>Halogeometricum</taxon>
    </lineage>
</organism>
<evidence type="ECO:0000313" key="1">
    <source>
        <dbReference type="EMBL" id="ELZ29081.1"/>
    </source>
</evidence>
<evidence type="ECO:0000313" key="2">
    <source>
        <dbReference type="Proteomes" id="UP000011513"/>
    </source>
</evidence>
<name>M0D0R1_HALPD</name>
<dbReference type="Gene3D" id="1.20.1500.10">
    <property type="entry name" value="YheA/YmcA-like"/>
    <property type="match status" value="1"/>
</dbReference>
<keyword evidence="2" id="KW-1185">Reference proteome</keyword>
<dbReference type="AlphaFoldDB" id="M0D0R1"/>
<dbReference type="EMBL" id="AOIV01000034">
    <property type="protein sequence ID" value="ELZ29081.1"/>
    <property type="molecule type" value="Genomic_DNA"/>
</dbReference>
<proteinExistence type="predicted"/>
<evidence type="ECO:0008006" key="3">
    <source>
        <dbReference type="Google" id="ProtNLM"/>
    </source>
</evidence>
<sequence length="121" mass="13767">MSQQTTDVDVDARVRSLADAIRESEQYQQFAESQSRLQTDEEAQRLLEQFRAKQQALQESGFDQETMAELKELKQMMADNETISEYEQAETAFLELLNETNDVISEKIGEEFARSTGGGCC</sequence>
<protein>
    <recommendedName>
        <fullName evidence="3">YlbF family regulator</fullName>
    </recommendedName>
</protein>
<gene>
    <name evidence="1" type="ORF">C474_13439</name>
</gene>
<dbReference type="SUPFAM" id="SSF158622">
    <property type="entry name" value="YheA/YmcA-like"/>
    <property type="match status" value="1"/>
</dbReference>
<dbReference type="RefSeq" id="WP_008387633.1">
    <property type="nucleotide sequence ID" value="NZ_AOIV01000034.1"/>
</dbReference>
<dbReference type="InterPro" id="IPR023378">
    <property type="entry name" value="YheA/YmcA-like_dom_sf"/>
</dbReference>
<accession>M0D0R1</accession>
<dbReference type="InterPro" id="IPR010368">
    <property type="entry name" value="Com_YlbF"/>
</dbReference>
<dbReference type="OrthoDB" id="203899at2157"/>
<dbReference type="NCBIfam" id="NF041416">
    <property type="entry name" value="halo_CC_star_2"/>
    <property type="match status" value="1"/>
</dbReference>